<proteinExistence type="predicted"/>
<sequence>MLSYFKFFLFMIAGLSLWQVLFSSFDQPIIDIIGISCFAAFFKWLFERVVERKSNSSESS</sequence>
<evidence type="ECO:0000313" key="3">
    <source>
        <dbReference type="Proteomes" id="UP001597520"/>
    </source>
</evidence>
<reference evidence="3" key="1">
    <citation type="journal article" date="2019" name="Int. J. Syst. Evol. Microbiol.">
        <title>The Global Catalogue of Microorganisms (GCM) 10K type strain sequencing project: providing services to taxonomists for standard genome sequencing and annotation.</title>
        <authorList>
            <consortium name="The Broad Institute Genomics Platform"/>
            <consortium name="The Broad Institute Genome Sequencing Center for Infectious Disease"/>
            <person name="Wu L."/>
            <person name="Ma J."/>
        </authorList>
    </citation>
    <scope>NUCLEOTIDE SEQUENCE [LARGE SCALE GENOMIC DNA]</scope>
    <source>
        <strain evidence="3">KCTC 33792</strain>
    </source>
</reference>
<organism evidence="2 3">
    <name type="scientific">Salibacterium lacus</name>
    <dbReference type="NCBI Taxonomy" id="1898109"/>
    <lineage>
        <taxon>Bacteria</taxon>
        <taxon>Bacillati</taxon>
        <taxon>Bacillota</taxon>
        <taxon>Bacilli</taxon>
        <taxon>Bacillales</taxon>
        <taxon>Bacillaceae</taxon>
    </lineage>
</organism>
<keyword evidence="1" id="KW-0812">Transmembrane</keyword>
<keyword evidence="1" id="KW-1133">Transmembrane helix</keyword>
<accession>A0ABW5T5E9</accession>
<feature type="transmembrane region" description="Helical" evidence="1">
    <location>
        <begin position="7"/>
        <end position="23"/>
    </location>
</feature>
<dbReference type="EMBL" id="JBHUML010000005">
    <property type="protein sequence ID" value="MFD2706669.1"/>
    <property type="molecule type" value="Genomic_DNA"/>
</dbReference>
<keyword evidence="1" id="KW-0472">Membrane</keyword>
<comment type="caution">
    <text evidence="2">The sequence shown here is derived from an EMBL/GenBank/DDBJ whole genome shotgun (WGS) entry which is preliminary data.</text>
</comment>
<evidence type="ECO:0000256" key="1">
    <source>
        <dbReference type="SAM" id="Phobius"/>
    </source>
</evidence>
<evidence type="ECO:0000313" key="2">
    <source>
        <dbReference type="EMBL" id="MFD2706669.1"/>
    </source>
</evidence>
<dbReference type="RefSeq" id="WP_380713970.1">
    <property type="nucleotide sequence ID" value="NZ_JBHUML010000005.1"/>
</dbReference>
<keyword evidence="3" id="KW-1185">Reference proteome</keyword>
<protein>
    <submittedName>
        <fullName evidence="2">Uncharacterized protein</fullName>
    </submittedName>
</protein>
<name>A0ABW5T5E9_9BACI</name>
<dbReference type="Proteomes" id="UP001597520">
    <property type="component" value="Unassembled WGS sequence"/>
</dbReference>
<feature type="transmembrane region" description="Helical" evidence="1">
    <location>
        <begin position="29"/>
        <end position="46"/>
    </location>
</feature>
<gene>
    <name evidence="2" type="ORF">ACFSUB_14480</name>
</gene>